<organism evidence="1 2">
    <name type="scientific">Sanguibacter antarcticus</name>
    <dbReference type="NCBI Taxonomy" id="372484"/>
    <lineage>
        <taxon>Bacteria</taxon>
        <taxon>Bacillati</taxon>
        <taxon>Actinomycetota</taxon>
        <taxon>Actinomycetes</taxon>
        <taxon>Micrococcales</taxon>
        <taxon>Sanguibacteraceae</taxon>
        <taxon>Sanguibacter</taxon>
    </lineage>
</organism>
<dbReference type="InterPro" id="IPR025447">
    <property type="entry name" value="DUF4192"/>
</dbReference>
<dbReference type="Pfam" id="PF13830">
    <property type="entry name" value="DUF4192"/>
    <property type="match status" value="1"/>
</dbReference>
<proteinExistence type="predicted"/>
<dbReference type="RefSeq" id="WP_098454227.1">
    <property type="nucleotide sequence ID" value="NZ_PDJG01000001.1"/>
</dbReference>
<name>A0A2A9E412_9MICO</name>
<accession>A0A2A9E412</accession>
<evidence type="ECO:0000313" key="1">
    <source>
        <dbReference type="EMBL" id="PFG32929.1"/>
    </source>
</evidence>
<dbReference type="Proteomes" id="UP000225548">
    <property type="component" value="Unassembled WGS sequence"/>
</dbReference>
<gene>
    <name evidence="1" type="ORF">ATL42_0781</name>
</gene>
<dbReference type="EMBL" id="PDJG01000001">
    <property type="protein sequence ID" value="PFG32929.1"/>
    <property type="molecule type" value="Genomic_DNA"/>
</dbReference>
<dbReference type="OrthoDB" id="4954868at2"/>
<protein>
    <submittedName>
        <fullName evidence="1">Uncharacterized protein DUF4192</fullName>
    </submittedName>
</protein>
<dbReference type="AlphaFoldDB" id="A0A2A9E412"/>
<keyword evidence="2" id="KW-1185">Reference proteome</keyword>
<comment type="caution">
    <text evidence="1">The sequence shown here is derived from an EMBL/GenBank/DDBJ whole genome shotgun (WGS) entry which is preliminary data.</text>
</comment>
<evidence type="ECO:0000313" key="2">
    <source>
        <dbReference type="Proteomes" id="UP000225548"/>
    </source>
</evidence>
<reference evidence="1 2" key="1">
    <citation type="submission" date="2017-10" db="EMBL/GenBank/DDBJ databases">
        <title>Sequencing the genomes of 1000 actinobacteria strains.</title>
        <authorList>
            <person name="Klenk H.-P."/>
        </authorList>
    </citation>
    <scope>NUCLEOTIDE SEQUENCE [LARGE SCALE GENOMIC DNA]</scope>
    <source>
        <strain evidence="1 2">DSM 18966</strain>
    </source>
</reference>
<sequence>MTTTLRIREPQELLALIPYQLGFQPLTSAVVVSLRGARRRVGLVARVDLSDLREDDDGRQLARELVSHVASDGGRSAVLVLYPDTQTAEEGRSLDSVWEAARTVQEAAAPFLDAVDVWVVTRTGYFALECTDRLCCPAGGRPIDDLVATVTSARMVLSGAAVVETRDDLARVPRAPEPDRRRANAAANRWRARRRAATTVTALRAWRQEGLATWRTAQESLADGVRTSAPALGRIEAALEDTVVRDAVLMTLVSGSGDLAEMLVDAMDSETTDDSPHGARRAVDVRVGAAIASIVDPDVGARPDVDLSTSACTVLEAVIGHGRRTGQAPALTLLALLTWWCGGSTRASALLDRALRCDPGYRLALLVARAVDAGMPPGWVRTLRESDDAI</sequence>